<keyword evidence="1" id="KW-0812">Transmembrane</keyword>
<dbReference type="AlphaFoldDB" id="A0AAD1XJL9"/>
<evidence type="ECO:0000313" key="2">
    <source>
        <dbReference type="EMBL" id="CAI2373840.1"/>
    </source>
</evidence>
<keyword evidence="1" id="KW-0472">Membrane</keyword>
<keyword evidence="3" id="KW-1185">Reference proteome</keyword>
<feature type="transmembrane region" description="Helical" evidence="1">
    <location>
        <begin position="123"/>
        <end position="141"/>
    </location>
</feature>
<proteinExistence type="predicted"/>
<feature type="transmembrane region" description="Helical" evidence="1">
    <location>
        <begin position="15"/>
        <end position="38"/>
    </location>
</feature>
<feature type="transmembrane region" description="Helical" evidence="1">
    <location>
        <begin position="180"/>
        <end position="200"/>
    </location>
</feature>
<dbReference type="Proteomes" id="UP001295684">
    <property type="component" value="Unassembled WGS sequence"/>
</dbReference>
<feature type="transmembrane region" description="Helical" evidence="1">
    <location>
        <begin position="147"/>
        <end position="168"/>
    </location>
</feature>
<protein>
    <submittedName>
        <fullName evidence="2">Uncharacterized protein</fullName>
    </submittedName>
</protein>
<dbReference type="EMBL" id="CAMPGE010015205">
    <property type="protein sequence ID" value="CAI2373840.1"/>
    <property type="molecule type" value="Genomic_DNA"/>
</dbReference>
<feature type="transmembrane region" description="Helical" evidence="1">
    <location>
        <begin position="212"/>
        <end position="229"/>
    </location>
</feature>
<sequence>MFHKFPDYYESLPSLLGSFSASLLGSSPSIIFFLFGFFKAKVLRSCCCMYAFPTVCPSSLCEIFLFFCMIFALDFLTLVAAFHASCSACFTLLIDISIFGPISVNSILLSPANPSLIVPASKCCNMIGVLFSCAVKQIILWEARILVLFRCLILKKSIIIFLNFIWFSERSNGSPWNNKIGCCPISIEILFLNSTIVFQLSTPTSSMSSSCWLYILEIIMLFCLFLLWLPKRTKPQSYLSATCSK</sequence>
<feature type="transmembrane region" description="Helical" evidence="1">
    <location>
        <begin position="50"/>
        <end position="73"/>
    </location>
</feature>
<organism evidence="2 3">
    <name type="scientific">Euplotes crassus</name>
    <dbReference type="NCBI Taxonomy" id="5936"/>
    <lineage>
        <taxon>Eukaryota</taxon>
        <taxon>Sar</taxon>
        <taxon>Alveolata</taxon>
        <taxon>Ciliophora</taxon>
        <taxon>Intramacronucleata</taxon>
        <taxon>Spirotrichea</taxon>
        <taxon>Hypotrichia</taxon>
        <taxon>Euplotida</taxon>
        <taxon>Euplotidae</taxon>
        <taxon>Moneuplotes</taxon>
    </lineage>
</organism>
<comment type="caution">
    <text evidence="2">The sequence shown here is derived from an EMBL/GenBank/DDBJ whole genome shotgun (WGS) entry which is preliminary data.</text>
</comment>
<evidence type="ECO:0000313" key="3">
    <source>
        <dbReference type="Proteomes" id="UP001295684"/>
    </source>
</evidence>
<name>A0AAD1XJL9_EUPCR</name>
<gene>
    <name evidence="2" type="ORF">ECRASSUSDP1_LOCUS15189</name>
</gene>
<accession>A0AAD1XJL9</accession>
<feature type="transmembrane region" description="Helical" evidence="1">
    <location>
        <begin position="79"/>
        <end position="102"/>
    </location>
</feature>
<reference evidence="2" key="1">
    <citation type="submission" date="2023-07" db="EMBL/GenBank/DDBJ databases">
        <authorList>
            <consortium name="AG Swart"/>
            <person name="Singh M."/>
            <person name="Singh A."/>
            <person name="Seah K."/>
            <person name="Emmerich C."/>
        </authorList>
    </citation>
    <scope>NUCLEOTIDE SEQUENCE</scope>
    <source>
        <strain evidence="2">DP1</strain>
    </source>
</reference>
<keyword evidence="1" id="KW-1133">Transmembrane helix</keyword>
<evidence type="ECO:0000256" key="1">
    <source>
        <dbReference type="SAM" id="Phobius"/>
    </source>
</evidence>